<dbReference type="PRINTS" id="PR00075">
    <property type="entry name" value="FACDDSATRASE"/>
</dbReference>
<proteinExistence type="inferred from homology"/>
<evidence type="ECO:0000256" key="1">
    <source>
        <dbReference type="ARBA" id="ARBA00004141"/>
    </source>
</evidence>
<keyword evidence="4 13" id="KW-0812">Transmembrane</keyword>
<keyword evidence="7 15" id="KW-1133">Transmembrane helix</keyword>
<dbReference type="Proteomes" id="UP001497644">
    <property type="component" value="Unassembled WGS sequence"/>
</dbReference>
<dbReference type="InterPro" id="IPR015876">
    <property type="entry name" value="Acyl-CoA_DS"/>
</dbReference>
<name>A0AAV2MYM2_9HYME</name>
<keyword evidence="5" id="KW-0479">Metal-binding</keyword>
<evidence type="ECO:0000256" key="15">
    <source>
        <dbReference type="SAM" id="Phobius"/>
    </source>
</evidence>
<keyword evidence="12 13" id="KW-0275">Fatty acid biosynthesis</keyword>
<evidence type="ECO:0000256" key="14">
    <source>
        <dbReference type="SAM" id="MobiDB-lite"/>
    </source>
</evidence>
<organism evidence="17 18">
    <name type="scientific">Lasius platythorax</name>
    <dbReference type="NCBI Taxonomy" id="488582"/>
    <lineage>
        <taxon>Eukaryota</taxon>
        <taxon>Metazoa</taxon>
        <taxon>Ecdysozoa</taxon>
        <taxon>Arthropoda</taxon>
        <taxon>Hexapoda</taxon>
        <taxon>Insecta</taxon>
        <taxon>Pterygota</taxon>
        <taxon>Neoptera</taxon>
        <taxon>Endopterygota</taxon>
        <taxon>Hymenoptera</taxon>
        <taxon>Apocrita</taxon>
        <taxon>Aculeata</taxon>
        <taxon>Formicoidea</taxon>
        <taxon>Formicidae</taxon>
        <taxon>Formicinae</taxon>
        <taxon>Lasius</taxon>
        <taxon>Lasius</taxon>
    </lineage>
</organism>
<comment type="cofactor">
    <cofactor evidence="13">
        <name>Fe(2+)</name>
        <dbReference type="ChEBI" id="CHEBI:29033"/>
    </cofactor>
</comment>
<evidence type="ECO:0000256" key="10">
    <source>
        <dbReference type="ARBA" id="ARBA00023098"/>
    </source>
</evidence>
<dbReference type="Pfam" id="PF00487">
    <property type="entry name" value="FA_desaturase"/>
    <property type="match status" value="1"/>
</dbReference>
<feature type="transmembrane region" description="Helical" evidence="15">
    <location>
        <begin position="239"/>
        <end position="260"/>
    </location>
</feature>
<keyword evidence="9" id="KW-0408">Iron</keyword>
<keyword evidence="8 13" id="KW-0560">Oxidoreductase</keyword>
<dbReference type="PANTHER" id="PTHR11351:SF21">
    <property type="entry name" value="GH07782P"/>
    <property type="match status" value="1"/>
</dbReference>
<evidence type="ECO:0000256" key="13">
    <source>
        <dbReference type="RuleBase" id="RU000581"/>
    </source>
</evidence>
<evidence type="ECO:0000313" key="17">
    <source>
        <dbReference type="EMBL" id="CAL1672393.1"/>
    </source>
</evidence>
<evidence type="ECO:0000256" key="4">
    <source>
        <dbReference type="ARBA" id="ARBA00022692"/>
    </source>
</evidence>
<comment type="domain">
    <text evidence="13">The histidine box domains are involved in binding the catalytic metal ions.</text>
</comment>
<dbReference type="InterPro" id="IPR005804">
    <property type="entry name" value="FA_desaturase_dom"/>
</dbReference>
<keyword evidence="18" id="KW-1185">Reference proteome</keyword>
<dbReference type="EMBL" id="CAXIPU020000545">
    <property type="protein sequence ID" value="CAL1672393.1"/>
    <property type="molecule type" value="Genomic_DNA"/>
</dbReference>
<evidence type="ECO:0000259" key="16">
    <source>
        <dbReference type="Pfam" id="PF00487"/>
    </source>
</evidence>
<evidence type="ECO:0000256" key="8">
    <source>
        <dbReference type="ARBA" id="ARBA00023002"/>
    </source>
</evidence>
<dbReference type="InterPro" id="IPR001522">
    <property type="entry name" value="FADS-1_CS"/>
</dbReference>
<evidence type="ECO:0000256" key="12">
    <source>
        <dbReference type="ARBA" id="ARBA00023160"/>
    </source>
</evidence>
<dbReference type="GO" id="GO:0005789">
    <property type="term" value="C:endoplasmic reticulum membrane"/>
    <property type="evidence" value="ECO:0007669"/>
    <property type="project" value="TreeGrafter"/>
</dbReference>
<evidence type="ECO:0000256" key="7">
    <source>
        <dbReference type="ARBA" id="ARBA00022989"/>
    </source>
</evidence>
<evidence type="ECO:0000256" key="6">
    <source>
        <dbReference type="ARBA" id="ARBA00022832"/>
    </source>
</evidence>
<keyword evidence="6" id="KW-0276">Fatty acid metabolism</keyword>
<keyword evidence="3 13" id="KW-0444">Lipid biosynthesis</keyword>
<sequence length="369" mass="42873">MDTSISQCYTTTDMYTKEDLINDTENRKNLTKSINTDNDATDEKPETMKSGLFNFKTDVIWYIALQLALLHGIGIYSTLTFNYLKNPMTTLWIIGMYIISNLGVSAGAHRLWSHKCYKAKVPLRILLLICFSACAQNTICKWVKNHRMHHKYCDTSADPHNTQRGFFYTHIGWVMMKEDPKFTEKSKQLNLSDVMSDPVVVFGEKYFLPLQLFFGFILPTMLPVYLWNETWSRAIISQVFIRYMITLNSVWTINSIAHAWGTRPYNKNIKPADNNFVNYVTVGEGYHNYHHMFPWDYRSAETGNNRMNYTTFFIDIFAKLGLAYDLRYPSVDLIKNMILKTGDGTHPTLSEVPKPKSGKYSREKIKQRT</sequence>
<protein>
    <recommendedName>
        <fullName evidence="16">Fatty acid desaturase domain-containing protein</fullName>
    </recommendedName>
</protein>
<dbReference type="GO" id="GO:0005506">
    <property type="term" value="F:iron ion binding"/>
    <property type="evidence" value="ECO:0007669"/>
    <property type="project" value="TreeGrafter"/>
</dbReference>
<dbReference type="CDD" id="cd03505">
    <property type="entry name" value="Delta9-FADS-like"/>
    <property type="match status" value="1"/>
</dbReference>
<dbReference type="PROSITE" id="PS00476">
    <property type="entry name" value="FATTY_ACID_DESATUR_1"/>
    <property type="match status" value="1"/>
</dbReference>
<feature type="domain" description="Fatty acid desaturase" evidence="16">
    <location>
        <begin position="93"/>
        <end position="294"/>
    </location>
</feature>
<dbReference type="AlphaFoldDB" id="A0AAV2MYM2"/>
<feature type="transmembrane region" description="Helical" evidence="15">
    <location>
        <begin position="206"/>
        <end position="227"/>
    </location>
</feature>
<evidence type="ECO:0000256" key="3">
    <source>
        <dbReference type="ARBA" id="ARBA00022516"/>
    </source>
</evidence>
<feature type="region of interest" description="Disordered" evidence="14">
    <location>
        <begin position="345"/>
        <end position="369"/>
    </location>
</feature>
<keyword evidence="11 15" id="KW-0472">Membrane</keyword>
<evidence type="ECO:0000313" key="18">
    <source>
        <dbReference type="Proteomes" id="UP001497644"/>
    </source>
</evidence>
<evidence type="ECO:0000256" key="2">
    <source>
        <dbReference type="ARBA" id="ARBA00009295"/>
    </source>
</evidence>
<feature type="transmembrane region" description="Helical" evidence="15">
    <location>
        <begin position="59"/>
        <end position="79"/>
    </location>
</feature>
<keyword evidence="10" id="KW-0443">Lipid metabolism</keyword>
<dbReference type="PANTHER" id="PTHR11351">
    <property type="entry name" value="ACYL-COA DESATURASE"/>
    <property type="match status" value="1"/>
</dbReference>
<comment type="subcellular location">
    <subcellularLocation>
        <location evidence="1">Membrane</location>
        <topology evidence="1">Multi-pass membrane protein</topology>
    </subcellularLocation>
</comment>
<evidence type="ECO:0000256" key="11">
    <source>
        <dbReference type="ARBA" id="ARBA00023136"/>
    </source>
</evidence>
<comment type="caution">
    <text evidence="17">The sequence shown here is derived from an EMBL/GenBank/DDBJ whole genome shotgun (WGS) entry which is preliminary data.</text>
</comment>
<feature type="transmembrane region" description="Helical" evidence="15">
    <location>
        <begin position="91"/>
        <end position="109"/>
    </location>
</feature>
<dbReference type="GO" id="GO:0006636">
    <property type="term" value="P:unsaturated fatty acid biosynthetic process"/>
    <property type="evidence" value="ECO:0007669"/>
    <property type="project" value="TreeGrafter"/>
</dbReference>
<evidence type="ECO:0000256" key="9">
    <source>
        <dbReference type="ARBA" id="ARBA00023004"/>
    </source>
</evidence>
<evidence type="ECO:0000256" key="5">
    <source>
        <dbReference type="ARBA" id="ARBA00022723"/>
    </source>
</evidence>
<dbReference type="GO" id="GO:0004768">
    <property type="term" value="F:stearoyl-CoA 9-desaturase activity"/>
    <property type="evidence" value="ECO:0007669"/>
    <property type="project" value="TreeGrafter"/>
</dbReference>
<comment type="similarity">
    <text evidence="2 13">Belongs to the fatty acid desaturase type 1 family.</text>
</comment>
<feature type="transmembrane region" description="Helical" evidence="15">
    <location>
        <begin position="121"/>
        <end position="139"/>
    </location>
</feature>
<feature type="compositionally biased region" description="Basic and acidic residues" evidence="14">
    <location>
        <begin position="360"/>
        <end position="369"/>
    </location>
</feature>
<accession>A0AAV2MYM2</accession>
<gene>
    <name evidence="17" type="ORF">LPLAT_LOCUS7061</name>
</gene>
<reference evidence="17" key="1">
    <citation type="submission" date="2024-04" db="EMBL/GenBank/DDBJ databases">
        <authorList>
            <consortium name="Molecular Ecology Group"/>
        </authorList>
    </citation>
    <scope>NUCLEOTIDE SEQUENCE</scope>
</reference>